<organism evidence="1 2">
    <name type="scientific">Coprococcus comes ATCC 27758</name>
    <dbReference type="NCBI Taxonomy" id="470146"/>
    <lineage>
        <taxon>Bacteria</taxon>
        <taxon>Bacillati</taxon>
        <taxon>Bacillota</taxon>
        <taxon>Clostridia</taxon>
        <taxon>Lachnospirales</taxon>
        <taxon>Lachnospiraceae</taxon>
        <taxon>Coprococcus</taxon>
    </lineage>
</organism>
<proteinExistence type="predicted"/>
<protein>
    <submittedName>
        <fullName evidence="1">Uncharacterized protein</fullName>
    </submittedName>
</protein>
<evidence type="ECO:0000313" key="2">
    <source>
        <dbReference type="Proteomes" id="UP000003793"/>
    </source>
</evidence>
<dbReference type="AlphaFoldDB" id="C0BCL4"/>
<reference evidence="1 2" key="2">
    <citation type="submission" date="2009-03" db="EMBL/GenBank/DDBJ databases">
        <title>Draft genome sequence of Coprococcus comes (ATCC 27758).</title>
        <authorList>
            <person name="Sudarsanam P."/>
            <person name="Ley R."/>
            <person name="Guruge J."/>
            <person name="Turnbaugh P.J."/>
            <person name="Mahowald M."/>
            <person name="Liep D."/>
            <person name="Gordon J."/>
        </authorList>
    </citation>
    <scope>NUCLEOTIDE SEQUENCE [LARGE SCALE GENOMIC DNA]</scope>
    <source>
        <strain evidence="1 2">ATCC 27758</strain>
    </source>
</reference>
<dbReference type="EMBL" id="ABVR01000042">
    <property type="protein sequence ID" value="EEG88815.1"/>
    <property type="molecule type" value="Genomic_DNA"/>
</dbReference>
<comment type="caution">
    <text evidence="1">The sequence shown here is derived from an EMBL/GenBank/DDBJ whole genome shotgun (WGS) entry which is preliminary data.</text>
</comment>
<dbReference type="Proteomes" id="UP000003793">
    <property type="component" value="Unassembled WGS sequence"/>
</dbReference>
<gene>
    <name evidence="1" type="ORF">COPCOM_02905</name>
</gene>
<sequence>MKTSKINIQLIVYLREEDQLLKFRNKFIAKRIGTKTLASLLAFGMALGSPMAAFADDGETVVVAENTVQAKRQMDRKHL</sequence>
<accession>C0BCL4</accession>
<evidence type="ECO:0000313" key="1">
    <source>
        <dbReference type="EMBL" id="EEG88815.1"/>
    </source>
</evidence>
<dbReference type="HOGENOM" id="CLU_2600029_0_0_9"/>
<reference evidence="1 2" key="1">
    <citation type="submission" date="2009-02" db="EMBL/GenBank/DDBJ databases">
        <authorList>
            <person name="Fulton L."/>
            <person name="Clifton S."/>
            <person name="Fulton B."/>
            <person name="Xu J."/>
            <person name="Minx P."/>
            <person name="Pepin K.H."/>
            <person name="Johnson M."/>
            <person name="Bhonagiri V."/>
            <person name="Nash W.E."/>
            <person name="Mardis E.R."/>
            <person name="Wilson R.K."/>
        </authorList>
    </citation>
    <scope>NUCLEOTIDE SEQUENCE [LARGE SCALE GENOMIC DNA]</scope>
    <source>
        <strain evidence="1 2">ATCC 27758</strain>
    </source>
</reference>
<name>C0BCL4_9FIRM</name>